<dbReference type="InterPro" id="IPR020449">
    <property type="entry name" value="Tscrpt_reg_AraC-type_HTH"/>
</dbReference>
<name>A0ABU3AFP0_9ACTN</name>
<dbReference type="PANTHER" id="PTHR46796">
    <property type="entry name" value="HTH-TYPE TRANSCRIPTIONAL ACTIVATOR RHAS-RELATED"/>
    <property type="match status" value="1"/>
</dbReference>
<evidence type="ECO:0000313" key="7">
    <source>
        <dbReference type="Proteomes" id="UP001180724"/>
    </source>
</evidence>
<feature type="region of interest" description="Disordered" evidence="4">
    <location>
        <begin position="318"/>
        <end position="345"/>
    </location>
</feature>
<reference evidence="6" key="1">
    <citation type="submission" date="2024-05" db="EMBL/GenBank/DDBJ databases">
        <title>30 novel species of actinomycetes from the DSMZ collection.</title>
        <authorList>
            <person name="Nouioui I."/>
        </authorList>
    </citation>
    <scope>NUCLEOTIDE SEQUENCE</scope>
    <source>
        <strain evidence="6">DSM 40712</strain>
    </source>
</reference>
<dbReference type="SUPFAM" id="SSF51215">
    <property type="entry name" value="Regulatory protein AraC"/>
    <property type="match status" value="1"/>
</dbReference>
<accession>A0ABU3AFP0</accession>
<dbReference type="PROSITE" id="PS01124">
    <property type="entry name" value="HTH_ARAC_FAMILY_2"/>
    <property type="match status" value="1"/>
</dbReference>
<evidence type="ECO:0000256" key="2">
    <source>
        <dbReference type="ARBA" id="ARBA00023125"/>
    </source>
</evidence>
<dbReference type="InterPro" id="IPR009057">
    <property type="entry name" value="Homeodomain-like_sf"/>
</dbReference>
<keyword evidence="3" id="KW-0804">Transcription</keyword>
<sequence length="345" mass="38592">MRVTEFSTETVRAPERFALWEDTTARSHMRNRLHSRQQDDFRARMRVVDLGELQVSALAYPHLGVVRSAKVIRQSDPEVYQINYFLNGEGTLSTAGGEAAVRSGELVVMDSSRPYRGDVHHHPGPWSHVTMQCPRRMLPLPEKTVQRLLAVPLSGRHGMGGTFARWLTDLTARAAEHTPADGTTLASVTVDLLASLLARNLEAEAAMDPQARRRALLLRIRDFIQQNLADPRLSPETVAAAHDISTRHLYALFRDQGVSVAAWIRERRLECCRRALTDPSKLSLPIQAIAARWGFPDPAHFSRTFREAYGMPPRDYRHAAVSRDPAQRRSTTARARSGTATPASP</sequence>
<keyword evidence="7" id="KW-1185">Reference proteome</keyword>
<dbReference type="Pfam" id="PF12833">
    <property type="entry name" value="HTH_18"/>
    <property type="match status" value="1"/>
</dbReference>
<organism evidence="6 7">
    <name type="scientific">Streptomyces lancefieldiae</name>
    <dbReference type="NCBI Taxonomy" id="3075520"/>
    <lineage>
        <taxon>Bacteria</taxon>
        <taxon>Bacillati</taxon>
        <taxon>Actinomycetota</taxon>
        <taxon>Actinomycetes</taxon>
        <taxon>Kitasatosporales</taxon>
        <taxon>Streptomycetaceae</taxon>
        <taxon>Streptomyces</taxon>
    </lineage>
</organism>
<dbReference type="SUPFAM" id="SSF46689">
    <property type="entry name" value="Homeodomain-like"/>
    <property type="match status" value="1"/>
</dbReference>
<dbReference type="SMART" id="SM00342">
    <property type="entry name" value="HTH_ARAC"/>
    <property type="match status" value="1"/>
</dbReference>
<evidence type="ECO:0000313" key="6">
    <source>
        <dbReference type="EMBL" id="MDT0608992.1"/>
    </source>
</evidence>
<dbReference type="RefSeq" id="WP_311570627.1">
    <property type="nucleotide sequence ID" value="NZ_JAVRFH010000001.1"/>
</dbReference>
<feature type="compositionally biased region" description="Low complexity" evidence="4">
    <location>
        <begin position="328"/>
        <end position="345"/>
    </location>
</feature>
<dbReference type="Pfam" id="PF14525">
    <property type="entry name" value="AraC_binding_2"/>
    <property type="match status" value="1"/>
</dbReference>
<evidence type="ECO:0000256" key="1">
    <source>
        <dbReference type="ARBA" id="ARBA00023015"/>
    </source>
</evidence>
<evidence type="ECO:0000256" key="3">
    <source>
        <dbReference type="ARBA" id="ARBA00023163"/>
    </source>
</evidence>
<comment type="caution">
    <text evidence="6">The sequence shown here is derived from an EMBL/GenBank/DDBJ whole genome shotgun (WGS) entry which is preliminary data.</text>
</comment>
<dbReference type="InterPro" id="IPR018060">
    <property type="entry name" value="HTH_AraC"/>
</dbReference>
<dbReference type="Gene3D" id="1.10.10.60">
    <property type="entry name" value="Homeodomain-like"/>
    <property type="match status" value="1"/>
</dbReference>
<dbReference type="InterPro" id="IPR035418">
    <property type="entry name" value="AraC-bd_2"/>
</dbReference>
<proteinExistence type="predicted"/>
<evidence type="ECO:0000256" key="4">
    <source>
        <dbReference type="SAM" id="MobiDB-lite"/>
    </source>
</evidence>
<dbReference type="InterPro" id="IPR050204">
    <property type="entry name" value="AraC_XylS_family_regulators"/>
</dbReference>
<feature type="domain" description="HTH araC/xylS-type" evidence="5">
    <location>
        <begin position="218"/>
        <end position="319"/>
    </location>
</feature>
<keyword evidence="2" id="KW-0238">DNA-binding</keyword>
<dbReference type="EMBL" id="JAVRFH010000001">
    <property type="protein sequence ID" value="MDT0608992.1"/>
    <property type="molecule type" value="Genomic_DNA"/>
</dbReference>
<dbReference type="PANTHER" id="PTHR46796:SF6">
    <property type="entry name" value="ARAC SUBFAMILY"/>
    <property type="match status" value="1"/>
</dbReference>
<dbReference type="Proteomes" id="UP001180724">
    <property type="component" value="Unassembled WGS sequence"/>
</dbReference>
<protein>
    <submittedName>
        <fullName evidence="6">Helix-turn-helix domain-containing protein</fullName>
    </submittedName>
</protein>
<dbReference type="InterPro" id="IPR037923">
    <property type="entry name" value="HTH-like"/>
</dbReference>
<gene>
    <name evidence="6" type="ORF">RM812_01850</name>
</gene>
<evidence type="ECO:0000259" key="5">
    <source>
        <dbReference type="PROSITE" id="PS01124"/>
    </source>
</evidence>
<dbReference type="PRINTS" id="PR00032">
    <property type="entry name" value="HTHARAC"/>
</dbReference>
<keyword evidence="1" id="KW-0805">Transcription regulation</keyword>